<dbReference type="Pfam" id="PF00440">
    <property type="entry name" value="TetR_N"/>
    <property type="match status" value="1"/>
</dbReference>
<dbReference type="InterPro" id="IPR009057">
    <property type="entry name" value="Homeodomain-like_sf"/>
</dbReference>
<reference evidence="6 7" key="1">
    <citation type="submission" date="2018-12" db="EMBL/GenBank/DDBJ databases">
        <authorList>
            <person name="Yu L."/>
        </authorList>
    </citation>
    <scope>NUCLEOTIDE SEQUENCE [LARGE SCALE GENOMIC DNA]</scope>
    <source>
        <strain evidence="6 7">HAW-EB2</strain>
    </source>
</reference>
<comment type="caution">
    <text evidence="6">The sequence shown here is derived from an EMBL/GenBank/DDBJ whole genome shotgun (WGS) entry which is preliminary data.</text>
</comment>
<keyword evidence="1" id="KW-0805">Transcription regulation</keyword>
<feature type="DNA-binding region" description="H-T-H motif" evidence="4">
    <location>
        <begin position="29"/>
        <end position="48"/>
    </location>
</feature>
<dbReference type="Gene3D" id="1.10.357.10">
    <property type="entry name" value="Tetracycline Repressor, domain 2"/>
    <property type="match status" value="1"/>
</dbReference>
<proteinExistence type="predicted"/>
<dbReference type="PROSITE" id="PS50977">
    <property type="entry name" value="HTH_TETR_2"/>
    <property type="match status" value="1"/>
</dbReference>
<keyword evidence="2 4" id="KW-0238">DNA-binding</keyword>
<dbReference type="AlphaFoldDB" id="A0A3S0LMP6"/>
<dbReference type="SUPFAM" id="SSF46689">
    <property type="entry name" value="Homeodomain-like"/>
    <property type="match status" value="1"/>
</dbReference>
<sequence length="197" mass="22574">MARSCNFDREEKLVMAMELFWQQGYDATSVADLVSHLGINRFSLYNTYGDKLSLYRESLKYYLDQYSQPKLAPLAENEGIDGLLIYIDRFVAIQREQKYGCFLQNAILEKIVSDEVVKEQCDRLFDGMQAAFCQSLAYSKAHDELIEGVEPLKVSRFIITQLQGIRVLGKACQFEVIRDAVELLVDYLNGLKVVDSE</sequence>
<evidence type="ECO:0000256" key="3">
    <source>
        <dbReference type="ARBA" id="ARBA00023163"/>
    </source>
</evidence>
<name>A0A3S0LMP6_9GAMM</name>
<gene>
    <name evidence="6" type="ORF">EKG38_09395</name>
</gene>
<dbReference type="Proteomes" id="UP000267448">
    <property type="component" value="Unassembled WGS sequence"/>
</dbReference>
<evidence type="ECO:0000256" key="4">
    <source>
        <dbReference type="PROSITE-ProRule" id="PRU00335"/>
    </source>
</evidence>
<evidence type="ECO:0000313" key="6">
    <source>
        <dbReference type="EMBL" id="RTR39130.1"/>
    </source>
</evidence>
<dbReference type="OrthoDB" id="270177at2"/>
<dbReference type="InterPro" id="IPR001647">
    <property type="entry name" value="HTH_TetR"/>
</dbReference>
<keyword evidence="3" id="KW-0804">Transcription</keyword>
<evidence type="ECO:0000256" key="1">
    <source>
        <dbReference type="ARBA" id="ARBA00023015"/>
    </source>
</evidence>
<dbReference type="RefSeq" id="WP_126520001.1">
    <property type="nucleotide sequence ID" value="NZ_RXNU01000004.1"/>
</dbReference>
<evidence type="ECO:0000256" key="2">
    <source>
        <dbReference type="ARBA" id="ARBA00023125"/>
    </source>
</evidence>
<feature type="domain" description="HTH tetR-type" evidence="5">
    <location>
        <begin position="6"/>
        <end position="66"/>
    </location>
</feature>
<protein>
    <submittedName>
        <fullName evidence="6">TetR/AcrR family transcriptional regulator</fullName>
    </submittedName>
</protein>
<dbReference type="SUPFAM" id="SSF48498">
    <property type="entry name" value="Tetracyclin repressor-like, C-terminal domain"/>
    <property type="match status" value="1"/>
</dbReference>
<evidence type="ECO:0000313" key="7">
    <source>
        <dbReference type="Proteomes" id="UP000267448"/>
    </source>
</evidence>
<keyword evidence="7" id="KW-1185">Reference proteome</keyword>
<organism evidence="6 7">
    <name type="scientific">Shewanella canadensis</name>
    <dbReference type="NCBI Taxonomy" id="271096"/>
    <lineage>
        <taxon>Bacteria</taxon>
        <taxon>Pseudomonadati</taxon>
        <taxon>Pseudomonadota</taxon>
        <taxon>Gammaproteobacteria</taxon>
        <taxon>Alteromonadales</taxon>
        <taxon>Shewanellaceae</taxon>
        <taxon>Shewanella</taxon>
    </lineage>
</organism>
<dbReference type="InterPro" id="IPR036271">
    <property type="entry name" value="Tet_transcr_reg_TetR-rel_C_sf"/>
</dbReference>
<dbReference type="GO" id="GO:0003677">
    <property type="term" value="F:DNA binding"/>
    <property type="evidence" value="ECO:0007669"/>
    <property type="project" value="UniProtKB-UniRule"/>
</dbReference>
<evidence type="ECO:0000259" key="5">
    <source>
        <dbReference type="PROSITE" id="PS50977"/>
    </source>
</evidence>
<accession>A0A3S0LMP6</accession>
<dbReference type="PANTHER" id="PTHR47506:SF10">
    <property type="entry name" value="TRANSCRIPTIONAL REGULATORY PROTEIN"/>
    <property type="match status" value="1"/>
</dbReference>
<dbReference type="Gene3D" id="1.10.10.60">
    <property type="entry name" value="Homeodomain-like"/>
    <property type="match status" value="1"/>
</dbReference>
<dbReference type="EMBL" id="RXNU01000004">
    <property type="protein sequence ID" value="RTR39130.1"/>
    <property type="molecule type" value="Genomic_DNA"/>
</dbReference>
<dbReference type="PANTHER" id="PTHR47506">
    <property type="entry name" value="TRANSCRIPTIONAL REGULATORY PROTEIN"/>
    <property type="match status" value="1"/>
</dbReference>